<organism evidence="3 4">
    <name type="scientific">Anaerocellum danielii</name>
    <dbReference type="NCBI Taxonomy" id="1387557"/>
    <lineage>
        <taxon>Bacteria</taxon>
        <taxon>Bacillati</taxon>
        <taxon>Bacillota</taxon>
        <taxon>Bacillota incertae sedis</taxon>
        <taxon>Caldicellulosiruptorales</taxon>
        <taxon>Caldicellulosiruptoraceae</taxon>
        <taxon>Anaerocellum</taxon>
    </lineage>
</organism>
<dbReference type="InterPro" id="IPR003156">
    <property type="entry name" value="DHHA1_dom"/>
</dbReference>
<keyword evidence="4" id="KW-1185">Reference proteome</keyword>
<dbReference type="GO" id="GO:0008441">
    <property type="term" value="F:3'(2'),5'-bisphosphate nucleotidase activity"/>
    <property type="evidence" value="ECO:0007669"/>
    <property type="project" value="UniProtKB-EC"/>
</dbReference>
<dbReference type="Gene3D" id="3.10.310.30">
    <property type="match status" value="1"/>
</dbReference>
<name>A0ABZ0U227_9FIRM</name>
<dbReference type="Gene3D" id="3.90.1640.10">
    <property type="entry name" value="inorganic pyrophosphatase (n-terminal core)"/>
    <property type="match status" value="1"/>
</dbReference>
<proteinExistence type="predicted"/>
<keyword evidence="3" id="KW-0378">Hydrolase</keyword>
<dbReference type="SUPFAM" id="SSF64182">
    <property type="entry name" value="DHH phosphoesterases"/>
    <property type="match status" value="1"/>
</dbReference>
<protein>
    <submittedName>
        <fullName evidence="3">Bifunctional oligoribonuclease/PAP phosphatase NrnA</fullName>
        <ecNumber evidence="3">3.1.3.7</ecNumber>
    </submittedName>
</protein>
<accession>A0ABZ0U227</accession>
<dbReference type="InterPro" id="IPR051319">
    <property type="entry name" value="Oligoribo/pAp-PDE_c-di-AMP_PDE"/>
</dbReference>
<feature type="domain" description="DDH" evidence="1">
    <location>
        <begin position="16"/>
        <end position="155"/>
    </location>
</feature>
<dbReference type="EC" id="3.1.3.7" evidence="3"/>
<dbReference type="InterPro" id="IPR038763">
    <property type="entry name" value="DHH_sf"/>
</dbReference>
<dbReference type="PANTHER" id="PTHR47618">
    <property type="entry name" value="BIFUNCTIONAL OLIGORIBONUCLEASE AND PAP PHOSPHATASE NRNA"/>
    <property type="match status" value="1"/>
</dbReference>
<dbReference type="EMBL" id="CP139957">
    <property type="protein sequence ID" value="WPX09762.1"/>
    <property type="molecule type" value="Genomic_DNA"/>
</dbReference>
<evidence type="ECO:0000259" key="2">
    <source>
        <dbReference type="Pfam" id="PF02272"/>
    </source>
</evidence>
<evidence type="ECO:0000259" key="1">
    <source>
        <dbReference type="Pfam" id="PF01368"/>
    </source>
</evidence>
<dbReference type="Pfam" id="PF01368">
    <property type="entry name" value="DHH"/>
    <property type="match status" value="1"/>
</dbReference>
<dbReference type="Proteomes" id="UP001322744">
    <property type="component" value="Chromosome"/>
</dbReference>
<dbReference type="InterPro" id="IPR001667">
    <property type="entry name" value="DDH_dom"/>
</dbReference>
<dbReference type="Pfam" id="PF02272">
    <property type="entry name" value="DHHA1"/>
    <property type="match status" value="1"/>
</dbReference>
<evidence type="ECO:0000313" key="4">
    <source>
        <dbReference type="Proteomes" id="UP001322744"/>
    </source>
</evidence>
<dbReference type="RefSeq" id="WP_045174529.1">
    <property type="nucleotide sequence ID" value="NZ_CP139957.1"/>
</dbReference>
<evidence type="ECO:0000313" key="3">
    <source>
        <dbReference type="EMBL" id="WPX09762.1"/>
    </source>
</evidence>
<feature type="domain" description="DHHA1" evidence="2">
    <location>
        <begin position="224"/>
        <end position="313"/>
    </location>
</feature>
<dbReference type="PANTHER" id="PTHR47618:SF1">
    <property type="entry name" value="BIFUNCTIONAL OLIGORIBONUCLEASE AND PAP PHOSPHATASE NRNA"/>
    <property type="match status" value="1"/>
</dbReference>
<gene>
    <name evidence="3" type="ORF">SOJ16_001005</name>
</gene>
<sequence>MIESKIIQQLMESNSIAIVSHENPDGDCVGSMLALYLALKRKGKNARMFLKSNVPKNLRFLPAAENIEVVDRIDVKFDVLVLLDTGELERTGIENIENCYSKLINIDHHVTSEGMGDLFYINSSSAATGEIIYQIVKLMGIDNDKEIATCLYTSIFTDTGGFKYSNTTSITHQIAGDLINTGIDFVYIINKVFDEMSLSKFNLLKDVLQTLELFEGNKIAFLTVTREILKRNGASRDETENIINFAKNIEDVEVAAIFIEEEEENKIKVSLRSKYYIDCAQVAKEFGGGGHIRAAGFTSRNASLDAVKENLLRRLKRDLR</sequence>
<reference evidence="3 4" key="1">
    <citation type="submission" date="2023-12" db="EMBL/GenBank/DDBJ databases">
        <authorList>
            <person name="Manesh M.J.H."/>
            <person name="Bing R.G."/>
            <person name="Willard D.J."/>
            <person name="Kelly R.M."/>
        </authorList>
    </citation>
    <scope>NUCLEOTIDE SEQUENCE [LARGE SCALE GENOMIC DNA]</scope>
    <source>
        <strain evidence="3 4">DSM 8977</strain>
    </source>
</reference>